<reference evidence="2" key="1">
    <citation type="submission" date="2019-02" db="EMBL/GenBank/DDBJ databases">
        <authorList>
            <person name="Gruber-Vodicka R. H."/>
            <person name="Seah K. B. B."/>
        </authorList>
    </citation>
    <scope>NUCLEOTIDE SEQUENCE</scope>
    <source>
        <strain evidence="3">BECK_S127</strain>
        <strain evidence="2">BECK_S1320</strain>
        <strain evidence="1">BECK_S1321</strain>
    </source>
</reference>
<dbReference type="EMBL" id="CAADHB010000012">
    <property type="protein sequence ID" value="VFK78336.1"/>
    <property type="molecule type" value="Genomic_DNA"/>
</dbReference>
<dbReference type="EMBL" id="CAADFR010000005">
    <property type="protein sequence ID" value="VFK36779.1"/>
    <property type="molecule type" value="Genomic_DNA"/>
</dbReference>
<evidence type="ECO:0000313" key="2">
    <source>
        <dbReference type="EMBL" id="VFK40393.1"/>
    </source>
</evidence>
<dbReference type="AlphaFoldDB" id="A0A450YFY4"/>
<dbReference type="EMBL" id="CAADFU010000006">
    <property type="protein sequence ID" value="VFK40393.1"/>
    <property type="molecule type" value="Genomic_DNA"/>
</dbReference>
<accession>A0A450YFY4</accession>
<organism evidence="2">
    <name type="scientific">Candidatus Kentrum sp. SD</name>
    <dbReference type="NCBI Taxonomy" id="2126332"/>
    <lineage>
        <taxon>Bacteria</taxon>
        <taxon>Pseudomonadati</taxon>
        <taxon>Pseudomonadota</taxon>
        <taxon>Gammaproteobacteria</taxon>
        <taxon>Candidatus Kentrum</taxon>
    </lineage>
</organism>
<evidence type="ECO:0000313" key="1">
    <source>
        <dbReference type="EMBL" id="VFK36779.1"/>
    </source>
</evidence>
<gene>
    <name evidence="3" type="ORF">BECKSD772D_GA0070982_101212</name>
    <name evidence="2" type="ORF">BECKSD772E_GA0070983_100628</name>
    <name evidence="1" type="ORF">BECKSD772F_GA0070984_100528</name>
</gene>
<sequence length="478" mass="52425">MPRESTTRFKERWLQGAGERVAFIPDLRVLEFLTPKECIDAFQQDWGDADTQQAVCLPLIGIDGVAFPNELCGATMVRAKTGSDRAPAKKSLGQIASEFAGMGAKLYLYVCPSMEFLQIEACHVLDIRNSGSPSACVHKEKTQEIMKYLIGAGLDHVQEALGEHEARIQGLAIDITDLWGMGGKDEKLYPTCFCEECRAYLEEQGVALEQFETYPNPWNLALEVSDSGISYMDNLSRDESPASIRGKSALRGFGAAFGSEAEKLGAADALMKYMVARHGMVEAFLSSIFEEAKVYPSENEERSLRKIAVCEGGDYDWTAGVFPPSLSGKIIDELWLDPADKLPSIPLPHKMFMWRRATYFLNAFFEMLSNAADGRMRTTTGLARLTEEGIKHRLHTRGNQALHNELRGARQLAALPALKGGGRNGFVGVVFSKNLLEDLLREPVIAKGLVQEGGDPDLSSLLPGLLARLTGAAGPEDD</sequence>
<proteinExistence type="predicted"/>
<protein>
    <submittedName>
        <fullName evidence="2">Uncharacterized protein</fullName>
    </submittedName>
</protein>
<evidence type="ECO:0000313" key="3">
    <source>
        <dbReference type="EMBL" id="VFK78336.1"/>
    </source>
</evidence>
<name>A0A450YFY4_9GAMM</name>